<dbReference type="RefSeq" id="WP_064628350.1">
    <property type="nucleotide sequence ID" value="NZ_LQYE01000002.1"/>
</dbReference>
<evidence type="ECO:0000256" key="4">
    <source>
        <dbReference type="ARBA" id="ARBA00022692"/>
    </source>
</evidence>
<accession>A0A179VD24</accession>
<dbReference type="InterPro" id="IPR010290">
    <property type="entry name" value="TM_effector"/>
</dbReference>
<keyword evidence="4 7" id="KW-0812">Transmembrane</keyword>
<feature type="transmembrane region" description="Helical" evidence="7">
    <location>
        <begin position="290"/>
        <end position="308"/>
    </location>
</feature>
<dbReference type="Proteomes" id="UP000186919">
    <property type="component" value="Unassembled WGS sequence"/>
</dbReference>
<feature type="transmembrane region" description="Helical" evidence="7">
    <location>
        <begin position="108"/>
        <end position="124"/>
    </location>
</feature>
<evidence type="ECO:0000313" key="9">
    <source>
        <dbReference type="EMBL" id="OAT69798.1"/>
    </source>
</evidence>
<dbReference type="InterPro" id="IPR036259">
    <property type="entry name" value="MFS_trans_sf"/>
</dbReference>
<name>A0A179VD24_9MYCO</name>
<dbReference type="GO" id="GO:0005886">
    <property type="term" value="C:plasma membrane"/>
    <property type="evidence" value="ECO:0007669"/>
    <property type="project" value="UniProtKB-SubCell"/>
</dbReference>
<keyword evidence="6 7" id="KW-0472">Membrane</keyword>
<comment type="caution">
    <text evidence="9">The sequence shown here is derived from an EMBL/GenBank/DDBJ whole genome shotgun (WGS) entry which is preliminary data.</text>
</comment>
<keyword evidence="5 7" id="KW-1133">Transmembrane helix</keyword>
<organism evidence="9 10">
    <name type="scientific">Mycobacteroides immunogenum</name>
    <dbReference type="NCBI Taxonomy" id="83262"/>
    <lineage>
        <taxon>Bacteria</taxon>
        <taxon>Bacillati</taxon>
        <taxon>Actinomycetota</taxon>
        <taxon>Actinomycetes</taxon>
        <taxon>Mycobacteriales</taxon>
        <taxon>Mycobacteriaceae</taxon>
        <taxon>Mycobacteroides</taxon>
    </lineage>
</organism>
<feature type="transmembrane region" description="Helical" evidence="7">
    <location>
        <begin position="49"/>
        <end position="70"/>
    </location>
</feature>
<feature type="transmembrane region" description="Helical" evidence="7">
    <location>
        <begin position="261"/>
        <end position="278"/>
    </location>
</feature>
<evidence type="ECO:0000256" key="1">
    <source>
        <dbReference type="ARBA" id="ARBA00004651"/>
    </source>
</evidence>
<evidence type="ECO:0000259" key="8">
    <source>
        <dbReference type="PROSITE" id="PS50850"/>
    </source>
</evidence>
<keyword evidence="2" id="KW-0813">Transport</keyword>
<dbReference type="Gene3D" id="1.20.1250.20">
    <property type="entry name" value="MFS general substrate transporter like domains"/>
    <property type="match status" value="1"/>
</dbReference>
<dbReference type="SUPFAM" id="SSF103473">
    <property type="entry name" value="MFS general substrate transporter"/>
    <property type="match status" value="1"/>
</dbReference>
<feature type="domain" description="Major facilitator superfamily (MFS) profile" evidence="8">
    <location>
        <begin position="1"/>
        <end position="401"/>
    </location>
</feature>
<evidence type="ECO:0000256" key="3">
    <source>
        <dbReference type="ARBA" id="ARBA00022475"/>
    </source>
</evidence>
<evidence type="ECO:0000256" key="6">
    <source>
        <dbReference type="ARBA" id="ARBA00023136"/>
    </source>
</evidence>
<evidence type="ECO:0000313" key="10">
    <source>
        <dbReference type="Proteomes" id="UP000186919"/>
    </source>
</evidence>
<dbReference type="PANTHER" id="PTHR23513">
    <property type="entry name" value="INTEGRAL MEMBRANE EFFLUX PROTEIN-RELATED"/>
    <property type="match status" value="1"/>
</dbReference>
<comment type="subcellular location">
    <subcellularLocation>
        <location evidence="1">Cell membrane</location>
        <topology evidence="1">Multi-pass membrane protein</topology>
    </subcellularLocation>
</comment>
<feature type="transmembrane region" description="Helical" evidence="7">
    <location>
        <begin position="145"/>
        <end position="168"/>
    </location>
</feature>
<feature type="transmembrane region" description="Helical" evidence="7">
    <location>
        <begin position="82"/>
        <end position="102"/>
    </location>
</feature>
<feature type="transmembrane region" description="Helical" evidence="7">
    <location>
        <begin position="348"/>
        <end position="371"/>
    </location>
</feature>
<dbReference type="EMBL" id="LQYE01000002">
    <property type="protein sequence ID" value="OAT69798.1"/>
    <property type="molecule type" value="Genomic_DNA"/>
</dbReference>
<reference evidence="9 10" key="1">
    <citation type="submission" date="2016-01" db="EMBL/GenBank/DDBJ databases">
        <title>Mycobacterium immunogenum strain CD11_6 genome sequencing and assembly.</title>
        <authorList>
            <person name="Kaur G."/>
            <person name="Nair G.R."/>
            <person name="Mayilraj S."/>
        </authorList>
    </citation>
    <scope>NUCLEOTIDE SEQUENCE [LARGE SCALE GENOMIC DNA]</scope>
    <source>
        <strain evidence="9 10">CD11-6</strain>
    </source>
</reference>
<dbReference type="GO" id="GO:0022857">
    <property type="term" value="F:transmembrane transporter activity"/>
    <property type="evidence" value="ECO:0007669"/>
    <property type="project" value="InterPro"/>
</dbReference>
<dbReference type="PROSITE" id="PS50850">
    <property type="entry name" value="MFS"/>
    <property type="match status" value="1"/>
</dbReference>
<feature type="transmembrane region" description="Helical" evidence="7">
    <location>
        <begin position="377"/>
        <end position="398"/>
    </location>
</feature>
<sequence length="440" mass="46976">MADRGGIFVSLRTRNYRLWVSGQMVSLVGTWMQRVAQDWLVLDLSHGNAFLLGVVMALQFGPTLLLSVWGGMLADRYDKRRMLMLTQALMAIFALTVGLLQVTGLVRIWHVMAVAFAMGCAAAIEGPTRQSFTIEMVGPEHLPNAVGLNSMVFNLAGIIGPAISGVLIGLVGTGWVFLLNFVSFVGVGIALWRMRPDELYSSDPVPAAKGQLRQGFSYVWHRRDLFMVMLTVFLVSTFGLNFSLTLAVLARQTFGRGAESYGLLSTALAIGTLLGATLAARRTKRVRMTLFYSAAVAFGVSEVIVSAMPTYLTVAAALVPAGLLALTFTTSAMNIIQLSVDSQLRGRVMGIYMVAFLGGTPLGSPLVGWLANLHGGRMPLLIGGLVSVGAGLACAAYLRRHPCPVVAEGISQEDDSLTGLVSPAPAATPVCEPTPLGRRT</sequence>
<gene>
    <name evidence="9" type="ORF">AWB85_19265</name>
</gene>
<keyword evidence="3" id="KW-1003">Cell membrane</keyword>
<dbReference type="PANTHER" id="PTHR23513:SF11">
    <property type="entry name" value="STAPHYLOFERRIN A TRANSPORTER"/>
    <property type="match status" value="1"/>
</dbReference>
<dbReference type="AlphaFoldDB" id="A0A179VD24"/>
<dbReference type="InterPro" id="IPR020846">
    <property type="entry name" value="MFS_dom"/>
</dbReference>
<dbReference type="Pfam" id="PF05977">
    <property type="entry name" value="MFS_3"/>
    <property type="match status" value="1"/>
</dbReference>
<evidence type="ECO:0000256" key="7">
    <source>
        <dbReference type="SAM" id="Phobius"/>
    </source>
</evidence>
<evidence type="ECO:0000256" key="5">
    <source>
        <dbReference type="ARBA" id="ARBA00022989"/>
    </source>
</evidence>
<proteinExistence type="predicted"/>
<evidence type="ECO:0000256" key="2">
    <source>
        <dbReference type="ARBA" id="ARBA00022448"/>
    </source>
</evidence>
<protein>
    <submittedName>
        <fullName evidence="9">MFS transporter</fullName>
    </submittedName>
</protein>
<feature type="transmembrane region" description="Helical" evidence="7">
    <location>
        <begin position="314"/>
        <end position="336"/>
    </location>
</feature>
<feature type="transmembrane region" description="Helical" evidence="7">
    <location>
        <begin position="174"/>
        <end position="192"/>
    </location>
</feature>
<feature type="transmembrane region" description="Helical" evidence="7">
    <location>
        <begin position="225"/>
        <end position="249"/>
    </location>
</feature>
<dbReference type="CDD" id="cd06173">
    <property type="entry name" value="MFS_MefA_like"/>
    <property type="match status" value="1"/>
</dbReference>